<reference evidence="1" key="2">
    <citation type="submission" date="2021-05" db="EMBL/GenBank/DDBJ databases">
        <authorList>
            <person name="Pain A."/>
        </authorList>
    </citation>
    <scope>NUCLEOTIDE SEQUENCE</scope>
    <source>
        <strain evidence="1">1802A</strain>
    </source>
</reference>
<dbReference type="AlphaFoldDB" id="A0AAD9LFX1"/>
<dbReference type="Proteomes" id="UP001195914">
    <property type="component" value="Unassembled WGS sequence"/>
</dbReference>
<protein>
    <submittedName>
        <fullName evidence="1">Uncharacterized protein</fullName>
    </submittedName>
</protein>
<accession>A0AAD9LFX1</accession>
<evidence type="ECO:0000313" key="2">
    <source>
        <dbReference type="Proteomes" id="UP001195914"/>
    </source>
</evidence>
<comment type="caution">
    <text evidence="1">The sequence shown here is derived from an EMBL/GenBank/DDBJ whole genome shotgun (WGS) entry which is preliminary data.</text>
</comment>
<reference evidence="1" key="1">
    <citation type="journal article" date="2014" name="Nucleic Acids Res.">
        <title>The evolutionary dynamics of variant antigen genes in Babesia reveal a history of genomic innovation underlying host-parasite interaction.</title>
        <authorList>
            <person name="Jackson A.P."/>
            <person name="Otto T.D."/>
            <person name="Darby A."/>
            <person name="Ramaprasad A."/>
            <person name="Xia D."/>
            <person name="Echaide I.E."/>
            <person name="Farber M."/>
            <person name="Gahlot S."/>
            <person name="Gamble J."/>
            <person name="Gupta D."/>
            <person name="Gupta Y."/>
            <person name="Jackson L."/>
            <person name="Malandrin L."/>
            <person name="Malas T.B."/>
            <person name="Moussa E."/>
            <person name="Nair M."/>
            <person name="Reid A.J."/>
            <person name="Sanders M."/>
            <person name="Sharma J."/>
            <person name="Tracey A."/>
            <person name="Quail M.A."/>
            <person name="Weir W."/>
            <person name="Wastling J.M."/>
            <person name="Hall N."/>
            <person name="Willadsen P."/>
            <person name="Lingelbach K."/>
            <person name="Shiels B."/>
            <person name="Tait A."/>
            <person name="Berriman M."/>
            <person name="Allred D.R."/>
            <person name="Pain A."/>
        </authorList>
    </citation>
    <scope>NUCLEOTIDE SEQUENCE</scope>
    <source>
        <strain evidence="1">1802A</strain>
    </source>
</reference>
<gene>
    <name evidence="1" type="ORF">X943_003780</name>
</gene>
<proteinExistence type="predicted"/>
<sequence>MQTKGKSRLRVSVDKIVEEVILRELQSHDDIARLVWWAGSLSRAELVSSSSGALRTCLGDKSIVAQVVAVDLGAASAVIDRGALSLHQKVVITKGVTFLLYAQCMLLLKDLRTAVKKSVVAEYTSASRPALPRSKSRSKQQALATTDDFRGELWNNSDKKWVRDRKIRLECLDTRMKTPNANDGFAYNKIIMGVGIYSQYEFDENNNFRKQLTHIVKWNNPSESSVRFEDVTDAMKFSSRVCDAIHPDSLSGYLSDLRDKVADPRDGVKLRKVKYTL</sequence>
<dbReference type="EMBL" id="JAHBMH010000062">
    <property type="protein sequence ID" value="KAK1934955.1"/>
    <property type="molecule type" value="Genomic_DNA"/>
</dbReference>
<keyword evidence="2" id="KW-1185">Reference proteome</keyword>
<evidence type="ECO:0000313" key="1">
    <source>
        <dbReference type="EMBL" id="KAK1934955.1"/>
    </source>
</evidence>
<name>A0AAD9LFX1_BABDI</name>
<organism evidence="1 2">
    <name type="scientific">Babesia divergens</name>
    <dbReference type="NCBI Taxonomy" id="32595"/>
    <lineage>
        <taxon>Eukaryota</taxon>
        <taxon>Sar</taxon>
        <taxon>Alveolata</taxon>
        <taxon>Apicomplexa</taxon>
        <taxon>Aconoidasida</taxon>
        <taxon>Piroplasmida</taxon>
        <taxon>Babesiidae</taxon>
        <taxon>Babesia</taxon>
    </lineage>
</organism>